<gene>
    <name evidence="3" type="ORF">LCGC14_0785750</name>
</gene>
<evidence type="ECO:0000313" key="3">
    <source>
        <dbReference type="EMBL" id="KKN35238.1"/>
    </source>
</evidence>
<organism evidence="3">
    <name type="scientific">marine sediment metagenome</name>
    <dbReference type="NCBI Taxonomy" id="412755"/>
    <lineage>
        <taxon>unclassified sequences</taxon>
        <taxon>metagenomes</taxon>
        <taxon>ecological metagenomes</taxon>
    </lineage>
</organism>
<keyword evidence="1" id="KW-0812">Transmembrane</keyword>
<dbReference type="PANTHER" id="PTHR43139:SF52">
    <property type="entry name" value="SI:DKEY-122A22.2"/>
    <property type="match status" value="1"/>
</dbReference>
<keyword evidence="1" id="KW-1133">Transmembrane helix</keyword>
<dbReference type="AlphaFoldDB" id="A0A0F9T158"/>
<name>A0A0F9T158_9ZZZZ</name>
<dbReference type="SUPFAM" id="SSF53474">
    <property type="entry name" value="alpha/beta-Hydrolases"/>
    <property type="match status" value="1"/>
</dbReference>
<comment type="caution">
    <text evidence="3">The sequence shown here is derived from an EMBL/GenBank/DDBJ whole genome shotgun (WGS) entry which is preliminary data.</text>
</comment>
<evidence type="ECO:0000259" key="2">
    <source>
        <dbReference type="Pfam" id="PF00561"/>
    </source>
</evidence>
<proteinExistence type="predicted"/>
<dbReference type="Gene3D" id="3.40.50.1820">
    <property type="entry name" value="alpha/beta hydrolase"/>
    <property type="match status" value="1"/>
</dbReference>
<keyword evidence="1" id="KW-0472">Membrane</keyword>
<dbReference type="PANTHER" id="PTHR43139">
    <property type="entry name" value="SI:DKEY-122A22.2"/>
    <property type="match status" value="1"/>
</dbReference>
<protein>
    <recommendedName>
        <fullName evidence="2">AB hydrolase-1 domain-containing protein</fullName>
    </recommendedName>
</protein>
<dbReference type="GO" id="GO:0005783">
    <property type="term" value="C:endoplasmic reticulum"/>
    <property type="evidence" value="ECO:0007669"/>
    <property type="project" value="TreeGrafter"/>
</dbReference>
<dbReference type="Pfam" id="PF00561">
    <property type="entry name" value="Abhydrolase_1"/>
    <property type="match status" value="1"/>
</dbReference>
<dbReference type="InterPro" id="IPR029058">
    <property type="entry name" value="AB_hydrolase_fold"/>
</dbReference>
<evidence type="ECO:0000256" key="1">
    <source>
        <dbReference type="SAM" id="Phobius"/>
    </source>
</evidence>
<feature type="domain" description="AB hydrolase-1" evidence="2">
    <location>
        <begin position="76"/>
        <end position="196"/>
    </location>
</feature>
<accession>A0A0F9T158</accession>
<reference evidence="3" key="1">
    <citation type="journal article" date="2015" name="Nature">
        <title>Complex archaea that bridge the gap between prokaryotes and eukaryotes.</title>
        <authorList>
            <person name="Spang A."/>
            <person name="Saw J.H."/>
            <person name="Jorgensen S.L."/>
            <person name="Zaremba-Niedzwiedzka K."/>
            <person name="Martijn J."/>
            <person name="Lind A.E."/>
            <person name="van Eijk R."/>
            <person name="Schleper C."/>
            <person name="Guy L."/>
            <person name="Ettema T.J."/>
        </authorList>
    </citation>
    <scope>NUCLEOTIDE SEQUENCE</scope>
</reference>
<dbReference type="EMBL" id="LAZR01002053">
    <property type="protein sequence ID" value="KKN35238.1"/>
    <property type="molecule type" value="Genomic_DNA"/>
</dbReference>
<dbReference type="InterPro" id="IPR052370">
    <property type="entry name" value="Meta-cleavage_hydrolase"/>
</dbReference>
<dbReference type="InterPro" id="IPR000073">
    <property type="entry name" value="AB_hydrolase_1"/>
</dbReference>
<sequence>MNLSLNQIIKLYIIMRIIWKVSKWIGTGIGSFLLLIILIGLCLRIFSSKPQPPGELVDIGRFKLHINSKGARNNKPTLVIESGAGAPSEYYYWLGEGLKDGMRVVRYDRAGIGYSEMSNAPRDPETVARELHTLLEKAGESPPYIMAGHSYGGHYIRVFKQLYPNEVTALVFLDSGHPDEHERLNMPPSPTWLNSMYYAGAVLGDLGVLDLHTRIVKQSILWAPGLPEEVTDRYLDYTLNGKYLWGYMEEEKWHDDLVEMSRKAMAFDTLPIRVFSGTHWNKKTLRKLGLDPNKIKVGRIRMQEEMASISTNGKVLFLDGGHITIFSLKENADIICKEIIQLVAELEY</sequence>
<feature type="transmembrane region" description="Helical" evidence="1">
    <location>
        <begin position="21"/>
        <end position="46"/>
    </location>
</feature>